<reference evidence="2" key="1">
    <citation type="journal article" date="2019" name="Int. J. Syst. Evol. Microbiol.">
        <title>The Global Catalogue of Microorganisms (GCM) 10K type strain sequencing project: providing services to taxonomists for standard genome sequencing and annotation.</title>
        <authorList>
            <consortium name="The Broad Institute Genomics Platform"/>
            <consortium name="The Broad Institute Genome Sequencing Center for Infectious Disease"/>
            <person name="Wu L."/>
            <person name="Ma J."/>
        </authorList>
    </citation>
    <scope>NUCLEOTIDE SEQUENCE [LARGE SCALE GENOMIC DNA]</scope>
    <source>
        <strain evidence="2">KCTC 42498</strain>
    </source>
</reference>
<dbReference type="Proteomes" id="UP001597544">
    <property type="component" value="Unassembled WGS sequence"/>
</dbReference>
<comment type="caution">
    <text evidence="1">The sequence shown here is derived from an EMBL/GenBank/DDBJ whole genome shotgun (WGS) entry which is preliminary data.</text>
</comment>
<keyword evidence="2" id="KW-1185">Reference proteome</keyword>
<dbReference type="PROSITE" id="PS51257">
    <property type="entry name" value="PROKAR_LIPOPROTEIN"/>
    <property type="match status" value="1"/>
</dbReference>
<evidence type="ECO:0008006" key="3">
    <source>
        <dbReference type="Google" id="ProtNLM"/>
    </source>
</evidence>
<evidence type="ECO:0000313" key="2">
    <source>
        <dbReference type="Proteomes" id="UP001597544"/>
    </source>
</evidence>
<sequence length="182" mass="20023">MNKTSTLKFSDYTLLVLFSFALIFSSCSTHIEQEVKTAEAETEIMASKEVTAVTVAAIERPSDEVYFDLIANTSNCLGEDLWLGGKLESSDKVHLSKSGAISKTKVYEVTELTATGLNTNNNYLINNSGTLQAKYDEKGVVFLQLNEGEIKLKPYHSAAPIVVAYQPEDGYFDGTLGRWSCK</sequence>
<dbReference type="RefSeq" id="WP_377506174.1">
    <property type="nucleotide sequence ID" value="NZ_JBHULU010000012.1"/>
</dbReference>
<protein>
    <recommendedName>
        <fullName evidence="3">Lipoprotein</fullName>
    </recommendedName>
</protein>
<dbReference type="EMBL" id="JBHULU010000012">
    <property type="protein sequence ID" value="MFD2514168.1"/>
    <property type="molecule type" value="Genomic_DNA"/>
</dbReference>
<organism evidence="1 2">
    <name type="scientific">Pontibacter locisalis</name>
    <dbReference type="NCBI Taxonomy" id="1719035"/>
    <lineage>
        <taxon>Bacteria</taxon>
        <taxon>Pseudomonadati</taxon>
        <taxon>Bacteroidota</taxon>
        <taxon>Cytophagia</taxon>
        <taxon>Cytophagales</taxon>
        <taxon>Hymenobacteraceae</taxon>
        <taxon>Pontibacter</taxon>
    </lineage>
</organism>
<evidence type="ECO:0000313" key="1">
    <source>
        <dbReference type="EMBL" id="MFD2514168.1"/>
    </source>
</evidence>
<proteinExistence type="predicted"/>
<accession>A0ABW5IL53</accession>
<name>A0ABW5IL53_9BACT</name>
<gene>
    <name evidence="1" type="ORF">ACFSRY_09845</name>
</gene>